<dbReference type="InterPro" id="IPR050300">
    <property type="entry name" value="GDXG_lipolytic_enzyme"/>
</dbReference>
<dbReference type="InterPro" id="IPR013094">
    <property type="entry name" value="AB_hydrolase_3"/>
</dbReference>
<protein>
    <submittedName>
        <fullName evidence="3">Acetyl esterase/lipase</fullName>
    </submittedName>
</protein>
<proteinExistence type="predicted"/>
<keyword evidence="1" id="KW-0378">Hydrolase</keyword>
<dbReference type="PANTHER" id="PTHR48081">
    <property type="entry name" value="AB HYDROLASE SUPERFAMILY PROTEIN C4A8.06C"/>
    <property type="match status" value="1"/>
</dbReference>
<dbReference type="Proteomes" id="UP000192674">
    <property type="component" value="Unassembled WGS sequence"/>
</dbReference>
<name>A0A1Y5XML2_KIBAR</name>
<dbReference type="SUPFAM" id="SSF53474">
    <property type="entry name" value="alpha/beta-Hydrolases"/>
    <property type="match status" value="1"/>
</dbReference>
<gene>
    <name evidence="3" type="ORF">SAMN05661093_04141</name>
</gene>
<organism evidence="3 4">
    <name type="scientific">Kibdelosporangium aridum</name>
    <dbReference type="NCBI Taxonomy" id="2030"/>
    <lineage>
        <taxon>Bacteria</taxon>
        <taxon>Bacillati</taxon>
        <taxon>Actinomycetota</taxon>
        <taxon>Actinomycetes</taxon>
        <taxon>Pseudonocardiales</taxon>
        <taxon>Pseudonocardiaceae</taxon>
        <taxon>Kibdelosporangium</taxon>
    </lineage>
</organism>
<dbReference type="InterPro" id="IPR029058">
    <property type="entry name" value="AB_hydrolase_fold"/>
</dbReference>
<dbReference type="Pfam" id="PF07859">
    <property type="entry name" value="Abhydrolase_3"/>
    <property type="match status" value="1"/>
</dbReference>
<evidence type="ECO:0000313" key="4">
    <source>
        <dbReference type="Proteomes" id="UP000192674"/>
    </source>
</evidence>
<dbReference type="Gene3D" id="3.40.50.1820">
    <property type="entry name" value="alpha/beta hydrolase"/>
    <property type="match status" value="1"/>
</dbReference>
<evidence type="ECO:0000259" key="2">
    <source>
        <dbReference type="Pfam" id="PF07859"/>
    </source>
</evidence>
<feature type="domain" description="Alpha/beta hydrolase fold-3" evidence="2">
    <location>
        <begin position="99"/>
        <end position="306"/>
    </location>
</feature>
<evidence type="ECO:0000256" key="1">
    <source>
        <dbReference type="ARBA" id="ARBA00022801"/>
    </source>
</evidence>
<dbReference type="AlphaFoldDB" id="A0A1Y5XML2"/>
<dbReference type="GO" id="GO:0016787">
    <property type="term" value="F:hydrolase activity"/>
    <property type="evidence" value="ECO:0007669"/>
    <property type="project" value="UniProtKB-KW"/>
</dbReference>
<sequence length="335" mass="36071">MWLVRDDVPMAEPWDMSKYAIDPELLPWLDMLPTIALTDAESLAEKRASLDEMGSVLPPYDATNAIDVRDELVPGPDGAPEVPVRVYRRAGQEGAQPGLFYIHGGGFVIGGLEMADRFAMPVVDELGIVVVAVDYRLAPETPFPGPVEDCYAALVWTANKASELGIDPARLAVGGESAGGGLSAATALLARDRGGPALSYQYLWIPELDDRLETESMRAYVDTPLWNYPNAVFSWDSYLGEGKRGTADVSPYAAPARATDLSGLPPTVVTVCQFDPLRDEGLEYARRLSQANVPTELRGYAGTFHGSSLVGDAAVTQRAAADQLEDLRRGLEVAS</sequence>
<evidence type="ECO:0000313" key="3">
    <source>
        <dbReference type="EMBL" id="SMD06803.1"/>
    </source>
</evidence>
<dbReference type="EMBL" id="FWXV01000003">
    <property type="protein sequence ID" value="SMD06803.1"/>
    <property type="molecule type" value="Genomic_DNA"/>
</dbReference>
<accession>A0A1Y5XML2</accession>
<reference evidence="3 4" key="1">
    <citation type="submission" date="2017-04" db="EMBL/GenBank/DDBJ databases">
        <authorList>
            <person name="Afonso C.L."/>
            <person name="Miller P.J."/>
            <person name="Scott M.A."/>
            <person name="Spackman E."/>
            <person name="Goraichik I."/>
            <person name="Dimitrov K.M."/>
            <person name="Suarez D.L."/>
            <person name="Swayne D.E."/>
        </authorList>
    </citation>
    <scope>NUCLEOTIDE SEQUENCE [LARGE SCALE GENOMIC DNA]</scope>
    <source>
        <strain evidence="3 4">DSM 43828</strain>
    </source>
</reference>
<keyword evidence="4" id="KW-1185">Reference proteome</keyword>
<dbReference type="PANTHER" id="PTHR48081:SF8">
    <property type="entry name" value="ALPHA_BETA HYDROLASE FOLD-3 DOMAIN-CONTAINING PROTEIN-RELATED"/>
    <property type="match status" value="1"/>
</dbReference>